<dbReference type="PRINTS" id="PR00344">
    <property type="entry name" value="BCTRLSENSOR"/>
</dbReference>
<proteinExistence type="predicted"/>
<dbReference type="RefSeq" id="WP_170173447.1">
    <property type="nucleotide sequence ID" value="NZ_BCMG01000007.1"/>
</dbReference>
<evidence type="ECO:0000256" key="8">
    <source>
        <dbReference type="ARBA" id="ARBA00022989"/>
    </source>
</evidence>
<dbReference type="Pfam" id="PF00512">
    <property type="entry name" value="HisKA"/>
    <property type="match status" value="1"/>
</dbReference>
<evidence type="ECO:0000313" key="15">
    <source>
        <dbReference type="Proteomes" id="UP000198402"/>
    </source>
</evidence>
<dbReference type="Gene3D" id="1.10.287.130">
    <property type="match status" value="1"/>
</dbReference>
<dbReference type="GO" id="GO:0005886">
    <property type="term" value="C:plasma membrane"/>
    <property type="evidence" value="ECO:0007669"/>
    <property type="project" value="TreeGrafter"/>
</dbReference>
<keyword evidence="4" id="KW-0597">Phosphoprotein</keyword>
<dbReference type="EMBL" id="BCMG01000007">
    <property type="protein sequence ID" value="GAX01468.1"/>
    <property type="molecule type" value="Genomic_DNA"/>
</dbReference>
<feature type="transmembrane region" description="Helical" evidence="11">
    <location>
        <begin position="153"/>
        <end position="176"/>
    </location>
</feature>
<keyword evidence="10 11" id="KW-0472">Membrane</keyword>
<dbReference type="Proteomes" id="UP000198402">
    <property type="component" value="Unassembled WGS sequence"/>
</dbReference>
<evidence type="ECO:0000256" key="6">
    <source>
        <dbReference type="ARBA" id="ARBA00022692"/>
    </source>
</evidence>
<dbReference type="InterPro" id="IPR050428">
    <property type="entry name" value="TCS_sensor_his_kinase"/>
</dbReference>
<protein>
    <recommendedName>
        <fullName evidence="3">histidine kinase</fullName>
        <ecNumber evidence="3">2.7.13.3</ecNumber>
    </recommendedName>
</protein>
<keyword evidence="8 11" id="KW-1133">Transmembrane helix</keyword>
<dbReference type="SUPFAM" id="SSF47384">
    <property type="entry name" value="Homodimeric domain of signal transducing histidine kinase"/>
    <property type="match status" value="1"/>
</dbReference>
<dbReference type="SMART" id="SM00387">
    <property type="entry name" value="HATPase_c"/>
    <property type="match status" value="1"/>
</dbReference>
<dbReference type="AlphaFoldDB" id="A0A1Z5IIK9"/>
<evidence type="ECO:0000256" key="2">
    <source>
        <dbReference type="ARBA" id="ARBA00004370"/>
    </source>
</evidence>
<dbReference type="InterPro" id="IPR036890">
    <property type="entry name" value="HATPase_C_sf"/>
</dbReference>
<dbReference type="Gene3D" id="6.10.340.10">
    <property type="match status" value="1"/>
</dbReference>
<evidence type="ECO:0000256" key="1">
    <source>
        <dbReference type="ARBA" id="ARBA00000085"/>
    </source>
</evidence>
<dbReference type="InterPro" id="IPR004358">
    <property type="entry name" value="Sig_transdc_His_kin-like_C"/>
</dbReference>
<evidence type="ECO:0000259" key="12">
    <source>
        <dbReference type="PROSITE" id="PS50109"/>
    </source>
</evidence>
<feature type="domain" description="Histidine kinase" evidence="12">
    <location>
        <begin position="244"/>
        <end position="456"/>
    </location>
</feature>
<evidence type="ECO:0000259" key="13">
    <source>
        <dbReference type="PROSITE" id="PS50885"/>
    </source>
</evidence>
<dbReference type="PROSITE" id="PS50885">
    <property type="entry name" value="HAMP"/>
    <property type="match status" value="1"/>
</dbReference>
<dbReference type="PANTHER" id="PTHR45436">
    <property type="entry name" value="SENSOR HISTIDINE KINASE YKOH"/>
    <property type="match status" value="1"/>
</dbReference>
<evidence type="ECO:0000256" key="11">
    <source>
        <dbReference type="SAM" id="Phobius"/>
    </source>
</evidence>
<evidence type="ECO:0000256" key="10">
    <source>
        <dbReference type="ARBA" id="ARBA00023136"/>
    </source>
</evidence>
<evidence type="ECO:0000256" key="9">
    <source>
        <dbReference type="ARBA" id="ARBA00023012"/>
    </source>
</evidence>
<reference evidence="14 15" key="1">
    <citation type="submission" date="2015-11" db="EMBL/GenBank/DDBJ databases">
        <title>Draft genome sequences of new species of the genus Lactobacillus isolated from orchardgrass silage.</title>
        <authorList>
            <person name="Tohno M."/>
            <person name="Tanizawa Y."/>
            <person name="Arita M."/>
        </authorList>
    </citation>
    <scope>NUCLEOTIDE SEQUENCE [LARGE SCALE GENOMIC DNA]</scope>
    <source>
        <strain evidence="14 15">IWT126</strain>
    </source>
</reference>
<evidence type="ECO:0000256" key="7">
    <source>
        <dbReference type="ARBA" id="ARBA00022777"/>
    </source>
</evidence>
<keyword evidence="7 14" id="KW-0418">Kinase</keyword>
<dbReference type="CDD" id="cd00075">
    <property type="entry name" value="HATPase"/>
    <property type="match status" value="1"/>
</dbReference>
<dbReference type="EC" id="2.7.13.3" evidence="3"/>
<dbReference type="STRING" id="1302250.GCA_001313225_01195"/>
<dbReference type="PANTHER" id="PTHR45436:SF5">
    <property type="entry name" value="SENSOR HISTIDINE KINASE TRCS"/>
    <property type="match status" value="1"/>
</dbReference>
<evidence type="ECO:0000256" key="3">
    <source>
        <dbReference type="ARBA" id="ARBA00012438"/>
    </source>
</evidence>
<sequence length="458" mass="51345">MKKWRQQSQSSAAIMLRNLMTMVIGLTLFLGLFIILAVGQQLLREVAATTINITNSLIKVNIDGDDDWKSWRRNSPLDTSASYVYVHNLRKDAKDKYYFSPNANKILKIKPVKVPLVSNLYYRPKFGFLYRRMVHARGIHYTLWQSMHAQLAVLWRVIQVTVILLLLTLLIAPFYIRRLTKRLTGPIANLSHTTKIITASKEPGSMKLPVPDHPAEVTELAANFNELLAMLDKRQEQQKLFVMNAAHELRTPIATIRSHAQLIERHGEAHPEIIAKSVGYITEESRQMQQLIEELLALSRADQLVLEVHDFDLSAIIANTVQKMTGTFPQTFTTKITPNIHYVGNENAIEQILNSILTNASKYSPNDSSVAVQLEQTKTGTIFITVADQGRGISEADKAHIFERFYRSADIRGSVAGTGLGLAIAAQLTKLIGGEISVKDNDPTGTIFTLKITPHSNN</sequence>
<evidence type="ECO:0000313" key="14">
    <source>
        <dbReference type="EMBL" id="GAX01468.1"/>
    </source>
</evidence>
<dbReference type="InterPro" id="IPR005467">
    <property type="entry name" value="His_kinase_dom"/>
</dbReference>
<dbReference type="PROSITE" id="PS50109">
    <property type="entry name" value="HIS_KIN"/>
    <property type="match status" value="1"/>
</dbReference>
<comment type="catalytic activity">
    <reaction evidence="1">
        <text>ATP + protein L-histidine = ADP + protein N-phospho-L-histidine.</text>
        <dbReference type="EC" id="2.7.13.3"/>
    </reaction>
</comment>
<dbReference type="InterPro" id="IPR003661">
    <property type="entry name" value="HisK_dim/P_dom"/>
</dbReference>
<dbReference type="InterPro" id="IPR036097">
    <property type="entry name" value="HisK_dim/P_sf"/>
</dbReference>
<comment type="subcellular location">
    <subcellularLocation>
        <location evidence="2">Membrane</location>
    </subcellularLocation>
</comment>
<dbReference type="SMART" id="SM00388">
    <property type="entry name" value="HisKA"/>
    <property type="match status" value="1"/>
</dbReference>
<comment type="caution">
    <text evidence="14">The sequence shown here is derived from an EMBL/GenBank/DDBJ whole genome shotgun (WGS) entry which is preliminary data.</text>
</comment>
<dbReference type="CDD" id="cd00082">
    <property type="entry name" value="HisKA"/>
    <property type="match status" value="1"/>
</dbReference>
<dbReference type="GO" id="GO:0000155">
    <property type="term" value="F:phosphorelay sensor kinase activity"/>
    <property type="evidence" value="ECO:0007669"/>
    <property type="project" value="InterPro"/>
</dbReference>
<accession>A0A1Z5IIK9</accession>
<feature type="domain" description="HAMP" evidence="13">
    <location>
        <begin position="181"/>
        <end position="236"/>
    </location>
</feature>
<name>A0A1Z5IIK9_9LACO</name>
<dbReference type="Pfam" id="PF02518">
    <property type="entry name" value="HATPase_c"/>
    <property type="match status" value="1"/>
</dbReference>
<keyword evidence="5" id="KW-0808">Transferase</keyword>
<dbReference type="FunFam" id="1.10.287.130:FF:000001">
    <property type="entry name" value="Two-component sensor histidine kinase"/>
    <property type="match status" value="1"/>
</dbReference>
<keyword evidence="9" id="KW-0902">Two-component regulatory system</keyword>
<evidence type="ECO:0000256" key="5">
    <source>
        <dbReference type="ARBA" id="ARBA00022679"/>
    </source>
</evidence>
<dbReference type="Gene3D" id="3.30.565.10">
    <property type="entry name" value="Histidine kinase-like ATPase, C-terminal domain"/>
    <property type="match status" value="1"/>
</dbReference>
<evidence type="ECO:0000256" key="4">
    <source>
        <dbReference type="ARBA" id="ARBA00022553"/>
    </source>
</evidence>
<keyword evidence="15" id="KW-1185">Reference proteome</keyword>
<dbReference type="InterPro" id="IPR003660">
    <property type="entry name" value="HAMP_dom"/>
</dbReference>
<keyword evidence="6 11" id="KW-0812">Transmembrane</keyword>
<organism evidence="14 15">
    <name type="scientific">Secundilactobacillus silagei JCM 19001</name>
    <dbReference type="NCBI Taxonomy" id="1302250"/>
    <lineage>
        <taxon>Bacteria</taxon>
        <taxon>Bacillati</taxon>
        <taxon>Bacillota</taxon>
        <taxon>Bacilli</taxon>
        <taxon>Lactobacillales</taxon>
        <taxon>Lactobacillaceae</taxon>
        <taxon>Secundilactobacillus</taxon>
    </lineage>
</organism>
<dbReference type="SUPFAM" id="SSF55874">
    <property type="entry name" value="ATPase domain of HSP90 chaperone/DNA topoisomerase II/histidine kinase"/>
    <property type="match status" value="1"/>
</dbReference>
<dbReference type="InterPro" id="IPR003594">
    <property type="entry name" value="HATPase_dom"/>
</dbReference>
<gene>
    <name evidence="14" type="ORF">IWT126_01509</name>
</gene>